<gene>
    <name evidence="14" type="ORF">FA09DRAFT_362160</name>
</gene>
<reference evidence="14 15" key="1">
    <citation type="journal article" date="2018" name="Mol. Biol. Evol.">
        <title>Broad Genomic Sampling Reveals a Smut Pathogenic Ancestry of the Fungal Clade Ustilaginomycotina.</title>
        <authorList>
            <person name="Kijpornyongpan T."/>
            <person name="Mondo S.J."/>
            <person name="Barry K."/>
            <person name="Sandor L."/>
            <person name="Lee J."/>
            <person name="Lipzen A."/>
            <person name="Pangilinan J."/>
            <person name="LaButti K."/>
            <person name="Hainaut M."/>
            <person name="Henrissat B."/>
            <person name="Grigoriev I.V."/>
            <person name="Spatafora J.W."/>
            <person name="Aime M.C."/>
        </authorList>
    </citation>
    <scope>NUCLEOTIDE SEQUENCE [LARGE SCALE GENOMIC DNA]</scope>
    <source>
        <strain evidence="14 15">MCA 4186</strain>
    </source>
</reference>
<dbReference type="EMBL" id="KZ819300">
    <property type="protein sequence ID" value="PWN96207.1"/>
    <property type="molecule type" value="Genomic_DNA"/>
</dbReference>
<dbReference type="GO" id="GO:0015031">
    <property type="term" value="P:protein transport"/>
    <property type="evidence" value="ECO:0007669"/>
    <property type="project" value="UniProtKB-KW"/>
</dbReference>
<feature type="transmembrane region" description="Helical" evidence="10">
    <location>
        <begin position="647"/>
        <end position="668"/>
    </location>
</feature>
<keyword evidence="4 10" id="KW-0812">Transmembrane</keyword>
<dbReference type="EC" id="3.1.-.-" evidence="10"/>
<comment type="function">
    <text evidence="10">Involved in inositol deacylation of GPI-anchored proteins which plays important roles in the quality control and ER-associated degradation of GPI-anchored proteins.</text>
</comment>
<dbReference type="SUPFAM" id="SSF53474">
    <property type="entry name" value="alpha/beta-Hydrolases"/>
    <property type="match status" value="1"/>
</dbReference>
<dbReference type="Pfam" id="PF25140">
    <property type="entry name" value="PGAP1_TMD"/>
    <property type="match status" value="1"/>
</dbReference>
<keyword evidence="7 10" id="KW-0653">Protein transport</keyword>
<evidence type="ECO:0000256" key="9">
    <source>
        <dbReference type="ARBA" id="ARBA00023136"/>
    </source>
</evidence>
<dbReference type="InterPro" id="IPR056824">
    <property type="entry name" value="PGAP1_TMD"/>
</dbReference>
<dbReference type="GO" id="GO:0006888">
    <property type="term" value="P:endoplasmic reticulum to Golgi vesicle-mediated transport"/>
    <property type="evidence" value="ECO:0007669"/>
    <property type="project" value="TreeGrafter"/>
</dbReference>
<dbReference type="STRING" id="58919.A0A316Z336"/>
<sequence length="1019" mass="109288">MAPSEAVRAARRPSRWRRLPVLLSVLLAVFLALHLVRSFVQLPRRLCLAQRCRMSRMWPSYVRVPLSSASPSGLDRKYTLRLYRERAPGTPGRPAHGAPALFVPGNAGSFGQVRSVASMADELAHPDSGQAMREVDWYTIDFNEDFSAFHGATLLEQATYINEALLHLRSLSHGQLIPLLAHSMGGIAARLALLQPNHPHGSVDTLITLSSPHAYPPAPFDDSIESLYSALSSAARAELVASNSASQVLLISLTGGLLDTQLPAEPASLDLARLWPAHARLTGFTSAMPALWSGVDHLAMMWCDQLRTRIARAVALDASVSRAGEEGLRRRRAHWAEMLGLPLPSPDSASMLGPERDVALDGLHNATGVQVYAVPLGSKHSFDLITSHIVAGQSAGLLVEVCQSSPDGHVRCRSVLPSAFGMLPPSPRLSHTTVSPSCAGSAFPIAEERYDAPGASLHRLSLPARLLSGDGERWVRVSERSSDGASSGRWHSGGWTRDASLITGSPWRPGGLMLPLEAIFSSPLIKVVAPSLDSSLLAYTLHLEPDPTCDASALMIAPLLRVSHRTTGDAALFPHLSPTTSIVLPLALHGTSPYMPASPTEGRGMLFELWAPTAADGPAKCARPFSGIRVTVDWQASAGLLLMRYRIALGILPLAVVLATAAASWQTWNDEGVFPSIVTQLLSTRSSGLRSLIAASLALSALQAALLALQGSDVPSSWLRDLSLGLSGVPLAFSLILGPLFLLIAHALVLCVALSLRAVVTSTVLALRAAGLTRFAQWSGPAPSRLQTKKGTWASIAALLLAVLGFLPYQFVYLVAFAMQLLAVVRSNASLVDDQPDYRALPDDAGRGKASSPEDSDDASDLRKPLASDDSFAASREAQHLLLLNIMAWLLPLKAPVLVVWVRNLLVGWRAPLGGADHNPLRVAAVLLLVQVVSSGRVLERAQSRLEGRITQAMFAACACYTLAWGPRHAYRIYTLANVLFAGLLLVHFRARRAGVSSPLPRAYPLHLADRSVRTTDER</sequence>
<feature type="domain" description="GPI inositol-deacylase PGAP1-like alpha/beta" evidence="12">
    <location>
        <begin position="96"/>
        <end position="314"/>
    </location>
</feature>
<evidence type="ECO:0000256" key="11">
    <source>
        <dbReference type="SAM" id="MobiDB-lite"/>
    </source>
</evidence>
<feature type="transmembrane region" description="Helical" evidence="10">
    <location>
        <begin position="729"/>
        <end position="751"/>
    </location>
</feature>
<keyword evidence="3 10" id="KW-0813">Transport</keyword>
<feature type="domain" description="GPI inositol-deacylase transmembrane" evidence="13">
    <location>
        <begin position="649"/>
        <end position="989"/>
    </location>
</feature>
<comment type="similarity">
    <text evidence="2 10">Belongs to the GPI inositol-deacylase family.</text>
</comment>
<keyword evidence="15" id="KW-1185">Reference proteome</keyword>
<feature type="transmembrane region" description="Helical" evidence="10">
    <location>
        <begin position="689"/>
        <end position="709"/>
    </location>
</feature>
<evidence type="ECO:0000256" key="1">
    <source>
        <dbReference type="ARBA" id="ARBA00004477"/>
    </source>
</evidence>
<dbReference type="PANTHER" id="PTHR15495:SF7">
    <property type="entry name" value="GPI INOSITOL-DEACYLASE"/>
    <property type="match status" value="1"/>
</dbReference>
<evidence type="ECO:0000313" key="15">
    <source>
        <dbReference type="Proteomes" id="UP000245946"/>
    </source>
</evidence>
<dbReference type="GO" id="GO:0005789">
    <property type="term" value="C:endoplasmic reticulum membrane"/>
    <property type="evidence" value="ECO:0007669"/>
    <property type="project" value="UniProtKB-SubCell"/>
</dbReference>
<evidence type="ECO:0000256" key="6">
    <source>
        <dbReference type="ARBA" id="ARBA00022824"/>
    </source>
</evidence>
<keyword evidence="5 10" id="KW-0378">Hydrolase</keyword>
<evidence type="ECO:0000259" key="12">
    <source>
        <dbReference type="Pfam" id="PF07819"/>
    </source>
</evidence>
<dbReference type="OrthoDB" id="348976at2759"/>
<feature type="region of interest" description="Disordered" evidence="11">
    <location>
        <begin position="839"/>
        <end position="864"/>
    </location>
</feature>
<keyword evidence="9 10" id="KW-0472">Membrane</keyword>
<dbReference type="Gene3D" id="3.40.50.1820">
    <property type="entry name" value="alpha/beta hydrolase"/>
    <property type="match status" value="1"/>
</dbReference>
<evidence type="ECO:0000256" key="8">
    <source>
        <dbReference type="ARBA" id="ARBA00022989"/>
    </source>
</evidence>
<feature type="transmembrane region" description="Helical" evidence="10">
    <location>
        <begin position="796"/>
        <end position="818"/>
    </location>
</feature>
<name>A0A316Z336_9BASI</name>
<feature type="transmembrane region" description="Helical" evidence="10">
    <location>
        <begin position="758"/>
        <end position="776"/>
    </location>
</feature>
<evidence type="ECO:0000256" key="2">
    <source>
        <dbReference type="ARBA" id="ARBA00006931"/>
    </source>
</evidence>
<dbReference type="GO" id="GO:0006505">
    <property type="term" value="P:GPI anchor metabolic process"/>
    <property type="evidence" value="ECO:0007669"/>
    <property type="project" value="TreeGrafter"/>
</dbReference>
<dbReference type="InterPro" id="IPR039529">
    <property type="entry name" value="PGAP1/BST1"/>
</dbReference>
<evidence type="ECO:0000256" key="4">
    <source>
        <dbReference type="ARBA" id="ARBA00022692"/>
    </source>
</evidence>
<keyword evidence="6 10" id="KW-0256">Endoplasmic reticulum</keyword>
<dbReference type="Proteomes" id="UP000245946">
    <property type="component" value="Unassembled WGS sequence"/>
</dbReference>
<proteinExistence type="inferred from homology"/>
<dbReference type="PANTHER" id="PTHR15495">
    <property type="entry name" value="NEGATIVE REGULATOR OF VESICLE FORMATION-RELATED"/>
    <property type="match status" value="1"/>
</dbReference>
<feature type="transmembrane region" description="Helical" evidence="10">
    <location>
        <begin position="881"/>
        <end position="901"/>
    </location>
</feature>
<evidence type="ECO:0000256" key="5">
    <source>
        <dbReference type="ARBA" id="ARBA00022801"/>
    </source>
</evidence>
<keyword evidence="8 10" id="KW-1133">Transmembrane helix</keyword>
<evidence type="ECO:0000256" key="7">
    <source>
        <dbReference type="ARBA" id="ARBA00022927"/>
    </source>
</evidence>
<evidence type="ECO:0000256" key="10">
    <source>
        <dbReference type="RuleBase" id="RU365011"/>
    </source>
</evidence>
<dbReference type="InterPro" id="IPR012908">
    <property type="entry name" value="PGAP1-ab_dom-like"/>
</dbReference>
<accession>A0A316Z336</accession>
<dbReference type="Pfam" id="PF07819">
    <property type="entry name" value="PGAP1"/>
    <property type="match status" value="1"/>
</dbReference>
<evidence type="ECO:0000313" key="14">
    <source>
        <dbReference type="EMBL" id="PWN96207.1"/>
    </source>
</evidence>
<protein>
    <recommendedName>
        <fullName evidence="10">GPI inositol-deacylase</fullName>
        <ecNumber evidence="10">3.1.-.-</ecNumber>
    </recommendedName>
</protein>
<dbReference type="GeneID" id="37272988"/>
<comment type="subcellular location">
    <subcellularLocation>
        <location evidence="1">Endoplasmic reticulum membrane</location>
        <topology evidence="1">Multi-pass membrane protein</topology>
    </subcellularLocation>
</comment>
<feature type="transmembrane region" description="Helical" evidence="10">
    <location>
        <begin position="971"/>
        <end position="989"/>
    </location>
</feature>
<evidence type="ECO:0000256" key="3">
    <source>
        <dbReference type="ARBA" id="ARBA00022448"/>
    </source>
</evidence>
<evidence type="ECO:0000259" key="13">
    <source>
        <dbReference type="Pfam" id="PF25140"/>
    </source>
</evidence>
<organism evidence="14 15">
    <name type="scientific">Tilletiopsis washingtonensis</name>
    <dbReference type="NCBI Taxonomy" id="58919"/>
    <lineage>
        <taxon>Eukaryota</taxon>
        <taxon>Fungi</taxon>
        <taxon>Dikarya</taxon>
        <taxon>Basidiomycota</taxon>
        <taxon>Ustilaginomycotina</taxon>
        <taxon>Exobasidiomycetes</taxon>
        <taxon>Entylomatales</taxon>
        <taxon>Entylomatales incertae sedis</taxon>
        <taxon>Tilletiopsis</taxon>
    </lineage>
</organism>
<dbReference type="RefSeq" id="XP_025596486.1">
    <property type="nucleotide sequence ID" value="XM_025745444.1"/>
</dbReference>
<dbReference type="InterPro" id="IPR029058">
    <property type="entry name" value="AB_hydrolase_fold"/>
</dbReference>
<dbReference type="AlphaFoldDB" id="A0A316Z336"/>
<dbReference type="GO" id="GO:0050185">
    <property type="term" value="F:phosphatidylinositol deacylase activity"/>
    <property type="evidence" value="ECO:0007669"/>
    <property type="project" value="TreeGrafter"/>
</dbReference>